<sequence length="45" mass="5006">MRIGPATPRKSSGSVTSFSVIISAKLHTYFCAFMFFHKSFCICSL</sequence>
<reference evidence="1" key="1">
    <citation type="submission" date="2014-09" db="EMBL/GenBank/DDBJ databases">
        <authorList>
            <person name="Magalhaes I.L.F."/>
            <person name="Oliveira U."/>
            <person name="Santos F.R."/>
            <person name="Vidigal T.H.D.A."/>
            <person name="Brescovit A.D."/>
            <person name="Santos A.J."/>
        </authorList>
    </citation>
    <scope>NUCLEOTIDE SEQUENCE</scope>
    <source>
        <tissue evidence="1">Shoot tissue taken approximately 20 cm above the soil surface</tissue>
    </source>
</reference>
<organism evidence="1">
    <name type="scientific">Arundo donax</name>
    <name type="common">Giant reed</name>
    <name type="synonym">Donax arundinaceus</name>
    <dbReference type="NCBI Taxonomy" id="35708"/>
    <lineage>
        <taxon>Eukaryota</taxon>
        <taxon>Viridiplantae</taxon>
        <taxon>Streptophyta</taxon>
        <taxon>Embryophyta</taxon>
        <taxon>Tracheophyta</taxon>
        <taxon>Spermatophyta</taxon>
        <taxon>Magnoliopsida</taxon>
        <taxon>Liliopsida</taxon>
        <taxon>Poales</taxon>
        <taxon>Poaceae</taxon>
        <taxon>PACMAD clade</taxon>
        <taxon>Arundinoideae</taxon>
        <taxon>Arundineae</taxon>
        <taxon>Arundo</taxon>
    </lineage>
</organism>
<protein>
    <submittedName>
        <fullName evidence="1">Uncharacterized protein</fullName>
    </submittedName>
</protein>
<dbReference type="EMBL" id="GBRH01278720">
    <property type="protein sequence ID" value="JAD19175.1"/>
    <property type="molecule type" value="Transcribed_RNA"/>
</dbReference>
<dbReference type="AlphaFoldDB" id="A0A0A9SZ86"/>
<reference evidence="1" key="2">
    <citation type="journal article" date="2015" name="Data Brief">
        <title>Shoot transcriptome of the giant reed, Arundo donax.</title>
        <authorList>
            <person name="Barrero R.A."/>
            <person name="Guerrero F.D."/>
            <person name="Moolhuijzen P."/>
            <person name="Goolsby J.A."/>
            <person name="Tidwell J."/>
            <person name="Bellgard S.E."/>
            <person name="Bellgard M.I."/>
        </authorList>
    </citation>
    <scope>NUCLEOTIDE SEQUENCE</scope>
    <source>
        <tissue evidence="1">Shoot tissue taken approximately 20 cm above the soil surface</tissue>
    </source>
</reference>
<name>A0A0A9SZ86_ARUDO</name>
<proteinExistence type="predicted"/>
<evidence type="ECO:0000313" key="1">
    <source>
        <dbReference type="EMBL" id="JAD19175.1"/>
    </source>
</evidence>
<accession>A0A0A9SZ86</accession>